<evidence type="ECO:0000313" key="8">
    <source>
        <dbReference type="EMBL" id="OGK52981.1"/>
    </source>
</evidence>
<dbReference type="Pfam" id="PF02618">
    <property type="entry name" value="YceG"/>
    <property type="match status" value="1"/>
</dbReference>
<dbReference type="Gene3D" id="3.30.1490.480">
    <property type="entry name" value="Endolytic murein transglycosylase"/>
    <property type="match status" value="1"/>
</dbReference>
<keyword evidence="1 7" id="KW-1003">Cell membrane</keyword>
<dbReference type="GO" id="GO:0009252">
    <property type="term" value="P:peptidoglycan biosynthetic process"/>
    <property type="evidence" value="ECO:0007669"/>
    <property type="project" value="UniProtKB-UniRule"/>
</dbReference>
<comment type="catalytic activity">
    <reaction evidence="7">
        <text>a peptidoglycan chain = a peptidoglycan chain with N-acetyl-1,6-anhydromuramyl-[peptide] at the reducing end + a peptidoglycan chain with N-acetylglucosamine at the non-reducing end.</text>
        <dbReference type="EC" id="4.2.2.29"/>
    </reaction>
</comment>
<dbReference type="GO" id="GO:0071555">
    <property type="term" value="P:cell wall organization"/>
    <property type="evidence" value="ECO:0007669"/>
    <property type="project" value="UniProtKB-KW"/>
</dbReference>
<dbReference type="EC" id="4.2.2.29" evidence="7"/>
<evidence type="ECO:0000313" key="9">
    <source>
        <dbReference type="Proteomes" id="UP000178857"/>
    </source>
</evidence>
<comment type="subcellular location">
    <subcellularLocation>
        <location evidence="7">Cell membrane</location>
        <topology evidence="7">Single-pass membrane protein</topology>
    </subcellularLocation>
</comment>
<sequence>MKKIIIFISVVSILAVISYLYFREGTLPVNRADKTAKIFVIPRGESLQNIVDSLYKEDLIRSKLVFYLVVKLKGIDRQIQAGDFRLNPSMSAHEIANALTHGTLDVWVTLIEGTRREEMAQIIGRELDIPEVEIIANSREGYLFPDTYLLPKDASAASIVSILENNFNQKFTPGLKAEAEKIGLTEEEVIILASIVEKEAKHEADKKTVASILLKRLEADWPLQVDATIQYALGYQSTEKSWWKKILSFDDLEIDSPYNSYLNKGLPPTPISNPGLASIDAVVEADGSTPYWFYISDKQGNMHFAKTDEEHQNNIRKYLQ</sequence>
<feature type="site" description="Important for catalytic activity" evidence="7">
    <location>
        <position position="199"/>
    </location>
</feature>
<dbReference type="Proteomes" id="UP000178857">
    <property type="component" value="Unassembled WGS sequence"/>
</dbReference>
<evidence type="ECO:0000256" key="2">
    <source>
        <dbReference type="ARBA" id="ARBA00022692"/>
    </source>
</evidence>
<organism evidence="8 9">
    <name type="scientific">Candidatus Roizmanbacteria bacterium RIFCSPLOWO2_01_FULL_44_13</name>
    <dbReference type="NCBI Taxonomy" id="1802069"/>
    <lineage>
        <taxon>Bacteria</taxon>
        <taxon>Candidatus Roizmaniibacteriota</taxon>
    </lineage>
</organism>
<keyword evidence="4 7" id="KW-0472">Membrane</keyword>
<comment type="caution">
    <text evidence="8">The sequence shown here is derived from an EMBL/GenBank/DDBJ whole genome shotgun (WGS) entry which is preliminary data.</text>
</comment>
<feature type="transmembrane region" description="Helical" evidence="7">
    <location>
        <begin position="5"/>
        <end position="22"/>
    </location>
</feature>
<evidence type="ECO:0000256" key="1">
    <source>
        <dbReference type="ARBA" id="ARBA00022475"/>
    </source>
</evidence>
<proteinExistence type="inferred from homology"/>
<dbReference type="AlphaFoldDB" id="A0A1F7JBJ6"/>
<dbReference type="InterPro" id="IPR003770">
    <property type="entry name" value="MLTG-like"/>
</dbReference>
<evidence type="ECO:0000256" key="6">
    <source>
        <dbReference type="ARBA" id="ARBA00023316"/>
    </source>
</evidence>
<keyword evidence="2 7" id="KW-0812">Transmembrane</keyword>
<dbReference type="PANTHER" id="PTHR30518">
    <property type="entry name" value="ENDOLYTIC MUREIN TRANSGLYCOSYLASE"/>
    <property type="match status" value="1"/>
</dbReference>
<dbReference type="PANTHER" id="PTHR30518:SF2">
    <property type="entry name" value="ENDOLYTIC MUREIN TRANSGLYCOSYLASE"/>
    <property type="match status" value="1"/>
</dbReference>
<evidence type="ECO:0000256" key="3">
    <source>
        <dbReference type="ARBA" id="ARBA00022989"/>
    </source>
</evidence>
<name>A0A1F7JBJ6_9BACT</name>
<protein>
    <recommendedName>
        <fullName evidence="7">Endolytic murein transglycosylase</fullName>
        <ecNumber evidence="7">4.2.2.29</ecNumber>
    </recommendedName>
    <alternativeName>
        <fullName evidence="7">Peptidoglycan lytic transglycosylase</fullName>
    </alternativeName>
    <alternativeName>
        <fullName evidence="7">Peptidoglycan polymerization terminase</fullName>
    </alternativeName>
</protein>
<dbReference type="HAMAP" id="MF_02065">
    <property type="entry name" value="MltG"/>
    <property type="match status" value="1"/>
</dbReference>
<dbReference type="STRING" id="1802069.A2970_01645"/>
<keyword evidence="5 7" id="KW-0456">Lyase</keyword>
<keyword evidence="6 7" id="KW-0961">Cell wall biogenesis/degradation</keyword>
<keyword evidence="3 7" id="KW-1133">Transmembrane helix</keyword>
<dbReference type="GO" id="GO:0008932">
    <property type="term" value="F:lytic endotransglycosylase activity"/>
    <property type="evidence" value="ECO:0007669"/>
    <property type="project" value="UniProtKB-UniRule"/>
</dbReference>
<dbReference type="Gene3D" id="3.30.160.60">
    <property type="entry name" value="Classic Zinc Finger"/>
    <property type="match status" value="1"/>
</dbReference>
<comment type="function">
    <text evidence="7">Functions as a peptidoglycan terminase that cleaves nascent peptidoglycan strands endolytically to terminate their elongation.</text>
</comment>
<evidence type="ECO:0000256" key="5">
    <source>
        <dbReference type="ARBA" id="ARBA00023239"/>
    </source>
</evidence>
<gene>
    <name evidence="7" type="primary">mltG</name>
    <name evidence="8" type="ORF">A2970_01645</name>
</gene>
<evidence type="ECO:0000256" key="4">
    <source>
        <dbReference type="ARBA" id="ARBA00023136"/>
    </source>
</evidence>
<reference evidence="8 9" key="1">
    <citation type="journal article" date="2016" name="Nat. Commun.">
        <title>Thousands of microbial genomes shed light on interconnected biogeochemical processes in an aquifer system.</title>
        <authorList>
            <person name="Anantharaman K."/>
            <person name="Brown C.T."/>
            <person name="Hug L.A."/>
            <person name="Sharon I."/>
            <person name="Castelle C.J."/>
            <person name="Probst A.J."/>
            <person name="Thomas B.C."/>
            <person name="Singh A."/>
            <person name="Wilkins M.J."/>
            <person name="Karaoz U."/>
            <person name="Brodie E.L."/>
            <person name="Williams K.H."/>
            <person name="Hubbard S.S."/>
            <person name="Banfield J.F."/>
        </authorList>
    </citation>
    <scope>NUCLEOTIDE SEQUENCE [LARGE SCALE GENOMIC DNA]</scope>
</reference>
<evidence type="ECO:0000256" key="7">
    <source>
        <dbReference type="HAMAP-Rule" id="MF_02065"/>
    </source>
</evidence>
<comment type="similarity">
    <text evidence="7">Belongs to the transglycosylase MltG family.</text>
</comment>
<dbReference type="GO" id="GO:0005886">
    <property type="term" value="C:plasma membrane"/>
    <property type="evidence" value="ECO:0007669"/>
    <property type="project" value="UniProtKB-SubCell"/>
</dbReference>
<dbReference type="EMBL" id="MGAT01000008">
    <property type="protein sequence ID" value="OGK52981.1"/>
    <property type="molecule type" value="Genomic_DNA"/>
</dbReference>
<accession>A0A1F7JBJ6</accession>
<dbReference type="NCBIfam" id="TIGR00247">
    <property type="entry name" value="endolytic transglycosylase MltG"/>
    <property type="match status" value="1"/>
</dbReference>
<dbReference type="CDD" id="cd08010">
    <property type="entry name" value="MltG_like"/>
    <property type="match status" value="1"/>
</dbReference>